<dbReference type="InterPro" id="IPR001611">
    <property type="entry name" value="Leu-rich_rpt"/>
</dbReference>
<feature type="domain" description="F-box/LRR-repeat protein 15-like leucin rich repeat" evidence="2">
    <location>
        <begin position="275"/>
        <end position="402"/>
    </location>
</feature>
<dbReference type="InterPro" id="IPR041567">
    <property type="entry name" value="COI1_F-box"/>
</dbReference>
<accession>A0A5C2IDY1</accession>
<dbReference type="CDD" id="cd22159">
    <property type="entry name" value="F-box_AtTIR1-like"/>
    <property type="match status" value="1"/>
</dbReference>
<protein>
    <submittedName>
        <fullName evidence="3">F-box family protein</fullName>
    </submittedName>
</protein>
<feature type="domain" description="COI1 F-box" evidence="1">
    <location>
        <begin position="16"/>
        <end position="50"/>
    </location>
</feature>
<dbReference type="Gene3D" id="3.80.10.10">
    <property type="entry name" value="Ribonuclease Inhibitor"/>
    <property type="match status" value="3"/>
</dbReference>
<dbReference type="Gene3D" id="1.20.1280.50">
    <property type="match status" value="1"/>
</dbReference>
<dbReference type="InterPro" id="IPR032675">
    <property type="entry name" value="LRR_dom_sf"/>
</dbReference>
<proteinExistence type="evidence at transcript level"/>
<dbReference type="Pfam" id="PF18511">
    <property type="entry name" value="F-box_5"/>
    <property type="match status" value="1"/>
</dbReference>
<feature type="domain" description="F-box/LRR-repeat protein 15-like leucin rich repeat" evidence="2">
    <location>
        <begin position="109"/>
        <end position="273"/>
    </location>
</feature>
<organism evidence="3">
    <name type="scientific">Pinus massoniana</name>
    <name type="common">Chinese red pine</name>
    <dbReference type="NCBI Taxonomy" id="88730"/>
    <lineage>
        <taxon>Eukaryota</taxon>
        <taxon>Viridiplantae</taxon>
        <taxon>Streptophyta</taxon>
        <taxon>Embryophyta</taxon>
        <taxon>Tracheophyta</taxon>
        <taxon>Spermatophyta</taxon>
        <taxon>Pinopsida</taxon>
        <taxon>Pinidae</taxon>
        <taxon>Conifers I</taxon>
        <taxon>Pinales</taxon>
        <taxon>Pinaceae</taxon>
        <taxon>Pinus</taxon>
        <taxon>Pinus subgen. Pinus</taxon>
    </lineage>
</organism>
<dbReference type="GO" id="GO:0019005">
    <property type="term" value="C:SCF ubiquitin ligase complex"/>
    <property type="evidence" value="ECO:0007669"/>
    <property type="project" value="TreeGrafter"/>
</dbReference>
<dbReference type="SMART" id="SM00367">
    <property type="entry name" value="LRR_CC"/>
    <property type="match status" value="16"/>
</dbReference>
<dbReference type="PANTHER" id="PTHR13318:SF272">
    <property type="entry name" value="OS12G0552700 PROTEIN"/>
    <property type="match status" value="1"/>
</dbReference>
<dbReference type="Pfam" id="PF25372">
    <property type="entry name" value="DUF7885"/>
    <property type="match status" value="3"/>
</dbReference>
<reference evidence="3" key="1">
    <citation type="journal article" date="2019" name="Forests">
        <title>Identification of Reference Genes for Quantitative Gene Expression Studies in Pinus massoniana and Its Introgression Hybrid.</title>
        <authorList>
            <person name="Mo J."/>
            <person name="Xu J."/>
            <person name="Jin W."/>
            <person name="Yang L."/>
            <person name="Yin T."/>
            <person name="Shi J."/>
        </authorList>
    </citation>
    <scope>NUCLEOTIDE SEQUENCE</scope>
</reference>
<sequence>MKRCEGCFEVGRLEALGDDILLQVLDNINETRDRNSWSLVCKQFYRLESARKRKIRLLRGEMLPRILKRYRAVEHLDLSLCPQISDQCLGFVAAAAGPSLRSIDLSRLVRFSHLGLSVLAKGCENLVEIDVSYCARFGDMEAAAISNAKNLQTLKLVRCQMVSDLGLSLIAVGCRKLQDLNLKWCVGVSDLGVELVAIKCKELRSLDVSYLQITNKCIASITQLSYLETFVSVGCVCIDDKGLTLLKNGCKSLQRLDVSKCQSMSSTGIISLANGCIALQQLNLAYCIPVTNALLASFDKYDSLQSIRFDGCEISSSGLKSIGKSCKSLMELSLSKCTGVTDEGISALVGGCTGLKILDITCCRDLTDAAITAVATSCGNLSCLKMESCALVTERSLYMLGDRCPFIEVLDLTDCSVSNTGLKSISRCTGLTTLKLGLCENISNEGLTHIAAHCSNLQEIDLYRSVGIGDTGLAAFASGCPKLRMVNLSYCIGITDHGLKSLAQLEKLYNLEIRGCFLVTSAGISAIASGCKRLVELDIKRCYRVDDMGMMTVVQCCINLRQVRCFRDLKLFILCEYVYLTLFGDDLSLTVKRYGLCR</sequence>
<evidence type="ECO:0000259" key="1">
    <source>
        <dbReference type="Pfam" id="PF18511"/>
    </source>
</evidence>
<dbReference type="SUPFAM" id="SSF52047">
    <property type="entry name" value="RNI-like"/>
    <property type="match status" value="2"/>
</dbReference>
<dbReference type="InterPro" id="IPR057207">
    <property type="entry name" value="FBXL15_LRR"/>
</dbReference>
<feature type="domain" description="F-box/LRR-repeat protein 15-like leucin rich repeat" evidence="2">
    <location>
        <begin position="477"/>
        <end position="554"/>
    </location>
</feature>
<dbReference type="Pfam" id="PF13516">
    <property type="entry name" value="LRR_6"/>
    <property type="match status" value="2"/>
</dbReference>
<name>A0A5C2IDY1_PINMS</name>
<dbReference type="PANTHER" id="PTHR13318">
    <property type="entry name" value="PARTNER OF PAIRED, ISOFORM B-RELATED"/>
    <property type="match status" value="1"/>
</dbReference>
<dbReference type="GO" id="GO:0031146">
    <property type="term" value="P:SCF-dependent proteasomal ubiquitin-dependent protein catabolic process"/>
    <property type="evidence" value="ECO:0007669"/>
    <property type="project" value="TreeGrafter"/>
</dbReference>
<evidence type="ECO:0000313" key="3">
    <source>
        <dbReference type="EMBL" id="QEP51815.1"/>
    </source>
</evidence>
<dbReference type="EMBL" id="MN172181">
    <property type="protein sequence ID" value="QEP51815.1"/>
    <property type="molecule type" value="mRNA"/>
</dbReference>
<evidence type="ECO:0000259" key="2">
    <source>
        <dbReference type="Pfam" id="PF25372"/>
    </source>
</evidence>
<dbReference type="InterPro" id="IPR006553">
    <property type="entry name" value="Leu-rich_rpt_Cys-con_subtyp"/>
</dbReference>
<dbReference type="AlphaFoldDB" id="A0A5C2IDY1"/>